<dbReference type="KEGG" id="ajg:KKR91_02145"/>
<evidence type="ECO:0000256" key="1">
    <source>
        <dbReference type="SAM" id="MobiDB-lite"/>
    </source>
</evidence>
<keyword evidence="3" id="KW-0966">Cell projection</keyword>
<dbReference type="Pfam" id="PF00669">
    <property type="entry name" value="Flagellin_N"/>
    <property type="match status" value="1"/>
</dbReference>
<accession>A0A975R1H7</accession>
<name>A0A975R1H7_9MICC</name>
<dbReference type="EMBL" id="CP076022">
    <property type="protein sequence ID" value="QWC10474.1"/>
    <property type="molecule type" value="Genomic_DNA"/>
</dbReference>
<dbReference type="Gene3D" id="1.20.1330.10">
    <property type="entry name" value="f41 fragment of flagellin, N-terminal domain"/>
    <property type="match status" value="1"/>
</dbReference>
<protein>
    <submittedName>
        <fullName evidence="3">Flagellar hook-associated protein FlgL</fullName>
    </submittedName>
</protein>
<dbReference type="GO" id="GO:0071973">
    <property type="term" value="P:bacterial-type flagellum-dependent cell motility"/>
    <property type="evidence" value="ECO:0007669"/>
    <property type="project" value="InterPro"/>
</dbReference>
<feature type="compositionally biased region" description="Polar residues" evidence="1">
    <location>
        <begin position="30"/>
        <end position="42"/>
    </location>
</feature>
<keyword evidence="3" id="KW-0969">Cilium</keyword>
<feature type="region of interest" description="Disordered" evidence="1">
    <location>
        <begin position="29"/>
        <end position="48"/>
    </location>
</feature>
<feature type="domain" description="Flagellin N-terminal" evidence="2">
    <location>
        <begin position="8"/>
        <end position="141"/>
    </location>
</feature>
<keyword evidence="4" id="KW-1185">Reference proteome</keyword>
<evidence type="ECO:0000259" key="2">
    <source>
        <dbReference type="Pfam" id="PF00669"/>
    </source>
</evidence>
<dbReference type="InterPro" id="IPR001029">
    <property type="entry name" value="Flagellin_N"/>
</dbReference>
<dbReference type="NCBIfam" id="TIGR02550">
    <property type="entry name" value="flagell_flgL"/>
    <property type="match status" value="1"/>
</dbReference>
<evidence type="ECO:0000313" key="4">
    <source>
        <dbReference type="Proteomes" id="UP000676885"/>
    </source>
</evidence>
<dbReference type="AlphaFoldDB" id="A0A975R1H7"/>
<reference evidence="3 4" key="1">
    <citation type="submission" date="2021-05" db="EMBL/GenBank/DDBJ databases">
        <title>Novel species in genus Arthrobacter.</title>
        <authorList>
            <person name="Zhang G."/>
        </authorList>
    </citation>
    <scope>NUCLEOTIDE SEQUENCE [LARGE SCALE GENOMIC DNA]</scope>
    <source>
        <strain evidence="4">zg-ZUI227</strain>
    </source>
</reference>
<dbReference type="SUPFAM" id="SSF64518">
    <property type="entry name" value="Phase 1 flagellin"/>
    <property type="match status" value="1"/>
</dbReference>
<dbReference type="InterPro" id="IPR001492">
    <property type="entry name" value="Flagellin"/>
</dbReference>
<sequence>MITRTTNQSMARNAQQNLQANMSRLAKLQEQVSNSSAITRPSDNPAGTADALKVRSEIRANAQYSSNISDAQGWLSTADNALSNTTDIMTRIKDLAIQGASGTLAQSNKNAIATELDSLKQDLLREANTTYAGRSIFAGNSDDPAAFTLNATTGDAEYHGSDTGVMRRIDTGTPVRVDVDGRDVFGNGADSVFALVDKLSAALRTPGGDTSGHLTEIDNRANEILSRHTEVGIRHASVLKAEKTNLDNSVNLETRRSGIEDLDTAQVILDLKLQEVAYQTALSVTARSLQPTLMDFLR</sequence>
<dbReference type="GO" id="GO:0005198">
    <property type="term" value="F:structural molecule activity"/>
    <property type="evidence" value="ECO:0007669"/>
    <property type="project" value="InterPro"/>
</dbReference>
<dbReference type="GO" id="GO:0009424">
    <property type="term" value="C:bacterial-type flagellum hook"/>
    <property type="evidence" value="ECO:0007669"/>
    <property type="project" value="InterPro"/>
</dbReference>
<dbReference type="Proteomes" id="UP000676885">
    <property type="component" value="Chromosome"/>
</dbReference>
<dbReference type="PANTHER" id="PTHR42792:SF1">
    <property type="entry name" value="FLAGELLAR HOOK-ASSOCIATED PROTEIN 3"/>
    <property type="match status" value="1"/>
</dbReference>
<dbReference type="PANTHER" id="PTHR42792">
    <property type="entry name" value="FLAGELLIN"/>
    <property type="match status" value="1"/>
</dbReference>
<organism evidence="3 4">
    <name type="scientific">Arthrobacter jiangjiafuii</name>
    <dbReference type="NCBI Taxonomy" id="2817475"/>
    <lineage>
        <taxon>Bacteria</taxon>
        <taxon>Bacillati</taxon>
        <taxon>Actinomycetota</taxon>
        <taxon>Actinomycetes</taxon>
        <taxon>Micrococcales</taxon>
        <taxon>Micrococcaceae</taxon>
        <taxon>Arthrobacter</taxon>
    </lineage>
</organism>
<dbReference type="InterPro" id="IPR013384">
    <property type="entry name" value="Flagell_FlgL"/>
</dbReference>
<dbReference type="RefSeq" id="WP_210231334.1">
    <property type="nucleotide sequence ID" value="NZ_CP076022.1"/>
</dbReference>
<gene>
    <name evidence="3" type="primary">flgL</name>
    <name evidence="3" type="ORF">KKR91_02145</name>
</gene>
<proteinExistence type="predicted"/>
<keyword evidence="3" id="KW-0282">Flagellum</keyword>
<evidence type="ECO:0000313" key="3">
    <source>
        <dbReference type="EMBL" id="QWC10474.1"/>
    </source>
</evidence>